<comment type="caution">
    <text evidence="2">The sequence shown here is derived from an EMBL/GenBank/DDBJ whole genome shotgun (WGS) entry which is preliminary data.</text>
</comment>
<name>A0AAD5N436_PARTN</name>
<gene>
    <name evidence="2" type="ORF">KIN20_018300</name>
</gene>
<keyword evidence="1" id="KW-0472">Membrane</keyword>
<keyword evidence="1" id="KW-0812">Transmembrane</keyword>
<keyword evidence="1" id="KW-1133">Transmembrane helix</keyword>
<organism evidence="2 3">
    <name type="scientific">Parelaphostrongylus tenuis</name>
    <name type="common">Meningeal worm</name>
    <dbReference type="NCBI Taxonomy" id="148309"/>
    <lineage>
        <taxon>Eukaryota</taxon>
        <taxon>Metazoa</taxon>
        <taxon>Ecdysozoa</taxon>
        <taxon>Nematoda</taxon>
        <taxon>Chromadorea</taxon>
        <taxon>Rhabditida</taxon>
        <taxon>Rhabditina</taxon>
        <taxon>Rhabditomorpha</taxon>
        <taxon>Strongyloidea</taxon>
        <taxon>Metastrongylidae</taxon>
        <taxon>Parelaphostrongylus</taxon>
    </lineage>
</organism>
<evidence type="ECO:0000313" key="2">
    <source>
        <dbReference type="EMBL" id="KAJ1359539.1"/>
    </source>
</evidence>
<evidence type="ECO:0000313" key="3">
    <source>
        <dbReference type="Proteomes" id="UP001196413"/>
    </source>
</evidence>
<keyword evidence="3" id="KW-1185">Reference proteome</keyword>
<evidence type="ECO:0000256" key="1">
    <source>
        <dbReference type="SAM" id="Phobius"/>
    </source>
</evidence>
<reference evidence="2" key="1">
    <citation type="submission" date="2021-06" db="EMBL/GenBank/DDBJ databases">
        <title>Parelaphostrongylus tenuis whole genome reference sequence.</title>
        <authorList>
            <person name="Garwood T.J."/>
            <person name="Larsen P.A."/>
            <person name="Fountain-Jones N.M."/>
            <person name="Garbe J.R."/>
            <person name="Macchietto M.G."/>
            <person name="Kania S.A."/>
            <person name="Gerhold R.W."/>
            <person name="Richards J.E."/>
            <person name="Wolf T.M."/>
        </authorList>
    </citation>
    <scope>NUCLEOTIDE SEQUENCE</scope>
    <source>
        <strain evidence="2">MNPRO001-30</strain>
        <tissue evidence="2">Meninges</tissue>
    </source>
</reference>
<protein>
    <submittedName>
        <fullName evidence="2">Uncharacterized protein</fullName>
    </submittedName>
</protein>
<dbReference type="EMBL" id="JAHQIW010003643">
    <property type="protein sequence ID" value="KAJ1359539.1"/>
    <property type="molecule type" value="Genomic_DNA"/>
</dbReference>
<accession>A0AAD5N436</accession>
<dbReference type="AlphaFoldDB" id="A0AAD5N436"/>
<proteinExistence type="predicted"/>
<dbReference type="Proteomes" id="UP001196413">
    <property type="component" value="Unassembled WGS sequence"/>
</dbReference>
<feature type="transmembrane region" description="Helical" evidence="1">
    <location>
        <begin position="63"/>
        <end position="88"/>
    </location>
</feature>
<sequence length="89" mass="9861">MPSKVKLCEKNKDKQKGLEVFSESAIRNNLSCLEYSRTCQSAASGMAAGETSFRVESIHFQKVVLLQIYLIACVCTMSHVPPIVVLIIK</sequence>